<keyword evidence="4" id="KW-1185">Reference proteome</keyword>
<dbReference type="InterPro" id="IPR003593">
    <property type="entry name" value="AAA+_ATPase"/>
</dbReference>
<dbReference type="PROSITE" id="PS50893">
    <property type="entry name" value="ABC_TRANSPORTER_2"/>
    <property type="match status" value="1"/>
</dbReference>
<evidence type="ECO:0000256" key="1">
    <source>
        <dbReference type="ARBA" id="ARBA00022741"/>
    </source>
</evidence>
<dbReference type="RefSeq" id="WP_137696176.1">
    <property type="nucleotide sequence ID" value="NZ_CP061336.1"/>
</dbReference>
<dbReference type="GO" id="GO:0022857">
    <property type="term" value="F:transmembrane transporter activity"/>
    <property type="evidence" value="ECO:0007669"/>
    <property type="project" value="TreeGrafter"/>
</dbReference>
<evidence type="ECO:0000313" key="4">
    <source>
        <dbReference type="Proteomes" id="UP000306409"/>
    </source>
</evidence>
<dbReference type="SMART" id="SM00382">
    <property type="entry name" value="AAA"/>
    <property type="match status" value="1"/>
</dbReference>
<dbReference type="OrthoDB" id="9776369at2"/>
<dbReference type="SUPFAM" id="SSF52540">
    <property type="entry name" value="P-loop containing nucleoside triphosphate hydrolases"/>
    <property type="match status" value="1"/>
</dbReference>
<sequence>MILRAVNIRKTFDRADNNTCGIIDVSITIRPAEYHCIFGTSGSGKSTILNILAGMLAPSSGSVYLDNMDIYSNKKFMRTSMRINSIGYIMQSASLLSNISVYDNIIFPLEIAKKQVNYRQVEDIINKLELSHLVDAYPKELSGGEYKRVTIARTIVSNPQIILADEPTSNLDEKNANIIRNIFEDLYLEGKGIVVATHDMKFIESHHIIHNIRNGKLYYAQKVCYG</sequence>
<name>A0A4U7JIY7_9FIRM</name>
<keyword evidence="1" id="KW-0547">Nucleotide-binding</keyword>
<evidence type="ECO:0000313" key="3">
    <source>
        <dbReference type="EMBL" id="QNU68593.1"/>
    </source>
</evidence>
<dbReference type="GO" id="GO:0016887">
    <property type="term" value="F:ATP hydrolysis activity"/>
    <property type="evidence" value="ECO:0007669"/>
    <property type="project" value="InterPro"/>
</dbReference>
<organism evidence="3 4">
    <name type="scientific">Ruminiclostridium herbifermentans</name>
    <dbReference type="NCBI Taxonomy" id="2488810"/>
    <lineage>
        <taxon>Bacteria</taxon>
        <taxon>Bacillati</taxon>
        <taxon>Bacillota</taxon>
        <taxon>Clostridia</taxon>
        <taxon>Eubacteriales</taxon>
        <taxon>Oscillospiraceae</taxon>
        <taxon>Ruminiclostridium</taxon>
    </lineage>
</organism>
<dbReference type="EMBL" id="CP061336">
    <property type="protein sequence ID" value="QNU68593.1"/>
    <property type="molecule type" value="Genomic_DNA"/>
</dbReference>
<reference evidence="3 4" key="1">
    <citation type="submission" date="2020-09" db="EMBL/GenBank/DDBJ databases">
        <title>Characterization and genome sequencing of Ruminiclostridium sp. nov. MA18.</title>
        <authorList>
            <person name="Rettenmaier R."/>
            <person name="Kowollik M.-L."/>
            <person name="Liebl W."/>
            <person name="Zverlov V."/>
        </authorList>
    </citation>
    <scope>NUCLEOTIDE SEQUENCE [LARGE SCALE GENOMIC DNA]</scope>
    <source>
        <strain evidence="3 4">MA18</strain>
    </source>
</reference>
<accession>A0A4U7JIY7</accession>
<dbReference type="Gene3D" id="3.40.50.300">
    <property type="entry name" value="P-loop containing nucleotide triphosphate hydrolases"/>
    <property type="match status" value="1"/>
</dbReference>
<proteinExistence type="predicted"/>
<dbReference type="InterPro" id="IPR003439">
    <property type="entry name" value="ABC_transporter-like_ATP-bd"/>
</dbReference>
<dbReference type="Proteomes" id="UP000306409">
    <property type="component" value="Chromosome"/>
</dbReference>
<dbReference type="GO" id="GO:0005886">
    <property type="term" value="C:plasma membrane"/>
    <property type="evidence" value="ECO:0007669"/>
    <property type="project" value="TreeGrafter"/>
</dbReference>
<dbReference type="AlphaFoldDB" id="A0A4U7JIY7"/>
<protein>
    <submittedName>
        <fullName evidence="3">ATP-binding cassette domain-containing protein</fullName>
    </submittedName>
</protein>
<dbReference type="Pfam" id="PF00005">
    <property type="entry name" value="ABC_tran"/>
    <property type="match status" value="1"/>
</dbReference>
<keyword evidence="2 3" id="KW-0067">ATP-binding</keyword>
<dbReference type="KEGG" id="rher:EHE19_009445"/>
<gene>
    <name evidence="3" type="ORF">EHE19_009445</name>
</gene>
<dbReference type="InterPro" id="IPR027417">
    <property type="entry name" value="P-loop_NTPase"/>
</dbReference>
<dbReference type="InterPro" id="IPR015854">
    <property type="entry name" value="ABC_transpr_LolD-like"/>
</dbReference>
<dbReference type="PANTHER" id="PTHR24220">
    <property type="entry name" value="IMPORT ATP-BINDING PROTEIN"/>
    <property type="match status" value="1"/>
</dbReference>
<dbReference type="PANTHER" id="PTHR24220:SF692">
    <property type="entry name" value="ABC TRANSPORTER DOMAIN-CONTAINING PROTEIN"/>
    <property type="match status" value="1"/>
</dbReference>
<dbReference type="GO" id="GO:0005524">
    <property type="term" value="F:ATP binding"/>
    <property type="evidence" value="ECO:0007669"/>
    <property type="project" value="UniProtKB-KW"/>
</dbReference>
<evidence type="ECO:0000256" key="2">
    <source>
        <dbReference type="ARBA" id="ARBA00022840"/>
    </source>
</evidence>